<keyword evidence="1" id="KW-0812">Transmembrane</keyword>
<protein>
    <submittedName>
        <fullName evidence="2">Pilus assembly protein</fullName>
    </submittedName>
</protein>
<accession>A0A2R4C422</accession>
<dbReference type="KEGG" id="masz:C9I28_00300"/>
<reference evidence="2 3" key="1">
    <citation type="submission" date="2018-03" db="EMBL/GenBank/DDBJ databases">
        <title>Massilia armeniaca sp. nov., isolated from desert soil.</title>
        <authorList>
            <person name="Huang H."/>
            <person name="Ren M."/>
        </authorList>
    </citation>
    <scope>NUCLEOTIDE SEQUENCE [LARGE SCALE GENOMIC DNA]</scope>
    <source>
        <strain evidence="2 3">ZMN-3</strain>
    </source>
</reference>
<keyword evidence="1" id="KW-0472">Membrane</keyword>
<dbReference type="InterPro" id="IPR009663">
    <property type="entry name" value="PAP_PilO"/>
</dbReference>
<dbReference type="OrthoDB" id="6451163at2"/>
<keyword evidence="1" id="KW-1133">Transmembrane helix</keyword>
<name>A0A2R4C422_9BURK</name>
<feature type="transmembrane region" description="Helical" evidence="1">
    <location>
        <begin position="194"/>
        <end position="214"/>
    </location>
</feature>
<organism evidence="2 3">
    <name type="scientific">Pseudoduganella armeniaca</name>
    <dbReference type="NCBI Taxonomy" id="2072590"/>
    <lineage>
        <taxon>Bacteria</taxon>
        <taxon>Pseudomonadati</taxon>
        <taxon>Pseudomonadota</taxon>
        <taxon>Betaproteobacteria</taxon>
        <taxon>Burkholderiales</taxon>
        <taxon>Oxalobacteraceae</taxon>
        <taxon>Telluria group</taxon>
        <taxon>Pseudoduganella</taxon>
    </lineage>
</organism>
<keyword evidence="3" id="KW-1185">Reference proteome</keyword>
<dbReference type="RefSeq" id="WP_107139671.1">
    <property type="nucleotide sequence ID" value="NZ_CP028324.1"/>
</dbReference>
<dbReference type="EMBL" id="CP028324">
    <property type="protein sequence ID" value="AVR94320.1"/>
    <property type="molecule type" value="Genomic_DNA"/>
</dbReference>
<evidence type="ECO:0000256" key="1">
    <source>
        <dbReference type="SAM" id="Phobius"/>
    </source>
</evidence>
<dbReference type="AlphaFoldDB" id="A0A2R4C422"/>
<gene>
    <name evidence="2" type="ORF">C9I28_00300</name>
</gene>
<evidence type="ECO:0000313" key="2">
    <source>
        <dbReference type="EMBL" id="AVR94320.1"/>
    </source>
</evidence>
<evidence type="ECO:0000313" key="3">
    <source>
        <dbReference type="Proteomes" id="UP000240505"/>
    </source>
</evidence>
<proteinExistence type="predicted"/>
<dbReference type="Proteomes" id="UP000240505">
    <property type="component" value="Chromosome"/>
</dbReference>
<dbReference type="Pfam" id="PF06864">
    <property type="entry name" value="PAP_PilO"/>
    <property type="match status" value="1"/>
</dbReference>
<sequence>MAIHITQIGKHRFVCGLFWQSLSRPRELQREAADLGKKIASDLVVVRRDQSTAQAGFAQSSEGATRALYSLGAAVSKTLALEGAWYDGLQQPVHNWLGALKLADGQWAYFAVRDANFLPNGDFVGSKEEVLDRLHADYALGGWNVVIGDAELENQGFHNFNARDLDSLLPRRKDGSVRLHSWWRLRQINARRSPWALIGAGAAVAAVGGAALYYQAWQAKQEALRQEEAIMAQRRVLQQQAVQVKPWATLPAPAAALRACADGLGELTPGGWLLDEYVCERGQLRHAWSRQASTIAMLRAVVPTAEVDPGGDRATLVQARTPAKPHEAEALMGRQDVVDAVMSRLQAVGIPFKVLRKKPPPPVPGQVAPNEPWQEYQFALEAAGIEPQQIGALLSQPGVRVEKATYRGMRWIIEGVIYAK</sequence>